<dbReference type="Proteomes" id="UP000694255">
    <property type="component" value="Unassembled WGS sequence"/>
</dbReference>
<protein>
    <recommendedName>
        <fullName evidence="6">NADH dehydrogenase [ubiquinone] iron-sulfur protein 5</fullName>
    </recommendedName>
    <alternativeName>
        <fullName evidence="14">Complex I-15 kDa</fullName>
    </alternativeName>
    <alternativeName>
        <fullName evidence="15">NADH-ubiquinone oxidoreductase 15 kDa subunit</fullName>
    </alternativeName>
</protein>
<dbReference type="GeneID" id="73468337"/>
<comment type="subcellular location">
    <subcellularLocation>
        <location evidence="3">Mitochondrion inner membrane</location>
        <topology evidence="3">Peripheral membrane protein</topology>
    </subcellularLocation>
    <subcellularLocation>
        <location evidence="2">Mitochondrion intermembrane space</location>
    </subcellularLocation>
</comment>
<organism evidence="17 18">
    <name type="scientific">[Candida] subhashii</name>
    <dbReference type="NCBI Taxonomy" id="561895"/>
    <lineage>
        <taxon>Eukaryota</taxon>
        <taxon>Fungi</taxon>
        <taxon>Dikarya</taxon>
        <taxon>Ascomycota</taxon>
        <taxon>Saccharomycotina</taxon>
        <taxon>Pichiomycetes</taxon>
        <taxon>Debaryomycetaceae</taxon>
        <taxon>Spathaspora</taxon>
    </lineage>
</organism>
<dbReference type="RefSeq" id="XP_049265182.1">
    <property type="nucleotide sequence ID" value="XM_049405198.1"/>
</dbReference>
<evidence type="ECO:0000256" key="7">
    <source>
        <dbReference type="ARBA" id="ARBA00022448"/>
    </source>
</evidence>
<keyword evidence="7" id="KW-0813">Transport</keyword>
<feature type="disulfide bond" evidence="16">
    <location>
        <begin position="13"/>
        <end position="45"/>
    </location>
</feature>
<keyword evidence="8" id="KW-0679">Respiratory chain</keyword>
<dbReference type="GO" id="GO:0032981">
    <property type="term" value="P:mitochondrial respiratory chain complex I assembly"/>
    <property type="evidence" value="ECO:0007669"/>
    <property type="project" value="TreeGrafter"/>
</dbReference>
<dbReference type="AlphaFoldDB" id="A0A8J5QQV8"/>
<keyword evidence="11" id="KW-0496">Mitochondrion</keyword>
<evidence type="ECO:0000256" key="10">
    <source>
        <dbReference type="ARBA" id="ARBA00022982"/>
    </source>
</evidence>
<reference evidence="17 18" key="1">
    <citation type="journal article" date="2021" name="DNA Res.">
        <title>Genome analysis of Candida subhashii reveals its hybrid nature and dual mitochondrial genome conformations.</title>
        <authorList>
            <person name="Mixao V."/>
            <person name="Hegedusova E."/>
            <person name="Saus E."/>
            <person name="Pryszcz L.P."/>
            <person name="Cillingova A."/>
            <person name="Nosek J."/>
            <person name="Gabaldon T."/>
        </authorList>
    </citation>
    <scope>NUCLEOTIDE SEQUENCE [LARGE SCALE GENOMIC DNA]</scope>
    <source>
        <strain evidence="17 18">CBS 10753</strain>
    </source>
</reference>
<evidence type="ECO:0000256" key="14">
    <source>
        <dbReference type="ARBA" id="ARBA00031222"/>
    </source>
</evidence>
<proteinExistence type="inferred from homology"/>
<evidence type="ECO:0000256" key="5">
    <source>
        <dbReference type="ARBA" id="ARBA00011261"/>
    </source>
</evidence>
<feature type="disulfide bond" evidence="16">
    <location>
        <begin position="23"/>
        <end position="35"/>
    </location>
</feature>
<comment type="caution">
    <text evidence="17">The sequence shown here is derived from an EMBL/GenBank/DDBJ whole genome shotgun (WGS) entry which is preliminary data.</text>
</comment>
<keyword evidence="12" id="KW-0472">Membrane</keyword>
<dbReference type="EMBL" id="JAGSYN010000057">
    <property type="protein sequence ID" value="KAG7664950.1"/>
    <property type="molecule type" value="Genomic_DNA"/>
</dbReference>
<comment type="function">
    <text evidence="1">Accessory subunit of the mitochondrial membrane respiratory chain NADH dehydrogenase (Complex I), that is believed not to be involved in catalysis. Complex I functions in the transfer of electrons from NADH to the respiratory chain. The immediate electron acceptor for the enzyme is believed to be ubiquinone.</text>
</comment>
<evidence type="ECO:0000313" key="17">
    <source>
        <dbReference type="EMBL" id="KAG7664950.1"/>
    </source>
</evidence>
<dbReference type="OrthoDB" id="9992197at2759"/>
<keyword evidence="10" id="KW-0249">Electron transport</keyword>
<dbReference type="PANTHER" id="PTHR15224">
    <property type="entry name" value="NADH DEHYDROGENASE [UBIQUINONE] IRON-SULFUR PROTEIN 5"/>
    <property type="match status" value="1"/>
</dbReference>
<dbReference type="GO" id="GO:0005758">
    <property type="term" value="C:mitochondrial intermembrane space"/>
    <property type="evidence" value="ECO:0007669"/>
    <property type="project" value="UniProtKB-SubCell"/>
</dbReference>
<keyword evidence="9" id="KW-0999">Mitochondrion inner membrane</keyword>
<dbReference type="InterPro" id="IPR019342">
    <property type="entry name" value="NADH_UbQ_OxRdtase_FeS-su5"/>
</dbReference>
<evidence type="ECO:0000256" key="3">
    <source>
        <dbReference type="ARBA" id="ARBA00004637"/>
    </source>
</evidence>
<evidence type="ECO:0000256" key="2">
    <source>
        <dbReference type="ARBA" id="ARBA00004569"/>
    </source>
</evidence>
<evidence type="ECO:0000256" key="12">
    <source>
        <dbReference type="ARBA" id="ARBA00023136"/>
    </source>
</evidence>
<dbReference type="CDD" id="cd24141">
    <property type="entry name" value="NDUFS5-like"/>
    <property type="match status" value="1"/>
</dbReference>
<sequence length="94" mass="10872">MHPQGRNGGTRRCFYEFQTFLACVTSADTVNSKQCTPNYEDYMECLHGTKERERARLMMQQLKENERTQNGITAADLYKSSGRVYQPLNLISKD</sequence>
<dbReference type="PANTHER" id="PTHR15224:SF1">
    <property type="entry name" value="NADH DEHYDROGENASE [UBIQUINONE] IRON-SULFUR PROTEIN 5"/>
    <property type="match status" value="1"/>
</dbReference>
<evidence type="ECO:0000256" key="1">
    <source>
        <dbReference type="ARBA" id="ARBA00003195"/>
    </source>
</evidence>
<comment type="subunit">
    <text evidence="5">Mammalian complex I is composed of 45 different subunits. This is a component of the iron-sulfur (IP) fragment of the enzyme.</text>
</comment>
<keyword evidence="13 16" id="KW-1015">Disulfide bond</keyword>
<gene>
    <name evidence="17" type="ORF">J8A68_001536</name>
</gene>
<evidence type="ECO:0000256" key="15">
    <source>
        <dbReference type="ARBA" id="ARBA00032739"/>
    </source>
</evidence>
<evidence type="ECO:0000256" key="11">
    <source>
        <dbReference type="ARBA" id="ARBA00023128"/>
    </source>
</evidence>
<name>A0A8J5QQV8_9ASCO</name>
<evidence type="ECO:0000256" key="9">
    <source>
        <dbReference type="ARBA" id="ARBA00022792"/>
    </source>
</evidence>
<comment type="similarity">
    <text evidence="4">Belongs to the complex I NDUFS5 subunit family.</text>
</comment>
<accession>A0A8J5QQV8</accession>
<evidence type="ECO:0000313" key="18">
    <source>
        <dbReference type="Proteomes" id="UP000694255"/>
    </source>
</evidence>
<evidence type="ECO:0000256" key="6">
    <source>
        <dbReference type="ARBA" id="ARBA00013482"/>
    </source>
</evidence>
<evidence type="ECO:0000256" key="13">
    <source>
        <dbReference type="ARBA" id="ARBA00023157"/>
    </source>
</evidence>
<evidence type="ECO:0000256" key="16">
    <source>
        <dbReference type="PIRSR" id="PIRSR619342-50"/>
    </source>
</evidence>
<keyword evidence="18" id="KW-1185">Reference proteome</keyword>
<evidence type="ECO:0000256" key="8">
    <source>
        <dbReference type="ARBA" id="ARBA00022660"/>
    </source>
</evidence>
<dbReference type="GO" id="GO:0005743">
    <property type="term" value="C:mitochondrial inner membrane"/>
    <property type="evidence" value="ECO:0007669"/>
    <property type="project" value="UniProtKB-SubCell"/>
</dbReference>
<evidence type="ECO:0000256" key="4">
    <source>
        <dbReference type="ARBA" id="ARBA00007372"/>
    </source>
</evidence>